<keyword evidence="2" id="KW-1133">Transmembrane helix</keyword>
<proteinExistence type="predicted"/>
<feature type="transmembrane region" description="Helical" evidence="2">
    <location>
        <begin position="62"/>
        <end position="83"/>
    </location>
</feature>
<dbReference type="Proteomes" id="UP000647860">
    <property type="component" value="Unassembled WGS sequence"/>
</dbReference>
<evidence type="ECO:0000313" key="4">
    <source>
        <dbReference type="Proteomes" id="UP000647860"/>
    </source>
</evidence>
<organism evidence="3 4">
    <name type="scientific">Micromonospora gifhornensis</name>
    <dbReference type="NCBI Taxonomy" id="84594"/>
    <lineage>
        <taxon>Bacteria</taxon>
        <taxon>Bacillati</taxon>
        <taxon>Actinomycetota</taxon>
        <taxon>Actinomycetes</taxon>
        <taxon>Micromonosporales</taxon>
        <taxon>Micromonosporaceae</taxon>
        <taxon>Micromonospora</taxon>
    </lineage>
</organism>
<dbReference type="EMBL" id="BOPA01000002">
    <property type="protein sequence ID" value="GIJ13524.1"/>
    <property type="molecule type" value="Genomic_DNA"/>
</dbReference>
<sequence>MASPDASSAPDGTAGPGGAPPPATPAEPEPRRTPERGFTDRWRRLWRRQPDMSHLPVDLDHAIGLGLLSLVIGAISGTALILLIPSPPLLLVLLAILPPYLELHVAGVRHRWWALGVGTAAGVPTGLGMNALLEASIGAQWATLIGLLAGSAIGILAHAAVTHLPSRRT</sequence>
<accession>A0ABQ4I6L5</accession>
<feature type="compositionally biased region" description="Pro residues" evidence="1">
    <location>
        <begin position="18"/>
        <end position="27"/>
    </location>
</feature>
<comment type="caution">
    <text evidence="3">The sequence shown here is derived from an EMBL/GenBank/DDBJ whole genome shotgun (WGS) entry which is preliminary data.</text>
</comment>
<name>A0ABQ4I6L5_9ACTN</name>
<evidence type="ECO:0000313" key="3">
    <source>
        <dbReference type="EMBL" id="GIJ13524.1"/>
    </source>
</evidence>
<gene>
    <name evidence="3" type="ORF">Vgi01_02080</name>
</gene>
<keyword evidence="2" id="KW-0472">Membrane</keyword>
<evidence type="ECO:0000256" key="1">
    <source>
        <dbReference type="SAM" id="MobiDB-lite"/>
    </source>
</evidence>
<dbReference type="RefSeq" id="WP_204289878.1">
    <property type="nucleotide sequence ID" value="NZ_BAAAGZ010000051.1"/>
</dbReference>
<feature type="compositionally biased region" description="Basic and acidic residues" evidence="1">
    <location>
        <begin position="28"/>
        <end position="38"/>
    </location>
</feature>
<protein>
    <recommendedName>
        <fullName evidence="5">SPW repeat-containing protein</fullName>
    </recommendedName>
</protein>
<evidence type="ECO:0008006" key="5">
    <source>
        <dbReference type="Google" id="ProtNLM"/>
    </source>
</evidence>
<keyword evidence="2" id="KW-0812">Transmembrane</keyword>
<keyword evidence="4" id="KW-1185">Reference proteome</keyword>
<feature type="region of interest" description="Disordered" evidence="1">
    <location>
        <begin position="1"/>
        <end position="38"/>
    </location>
</feature>
<feature type="transmembrane region" description="Helical" evidence="2">
    <location>
        <begin position="139"/>
        <end position="161"/>
    </location>
</feature>
<feature type="transmembrane region" description="Helical" evidence="2">
    <location>
        <begin position="89"/>
        <end position="105"/>
    </location>
</feature>
<reference evidence="3 4" key="1">
    <citation type="submission" date="2021-01" db="EMBL/GenBank/DDBJ databases">
        <title>Whole genome shotgun sequence of Verrucosispora gifhornensis NBRC 16317.</title>
        <authorList>
            <person name="Komaki H."/>
            <person name="Tamura T."/>
        </authorList>
    </citation>
    <scope>NUCLEOTIDE SEQUENCE [LARGE SCALE GENOMIC DNA]</scope>
    <source>
        <strain evidence="3 4">NBRC 16317</strain>
    </source>
</reference>
<evidence type="ECO:0000256" key="2">
    <source>
        <dbReference type="SAM" id="Phobius"/>
    </source>
</evidence>